<reference evidence="3" key="3">
    <citation type="submission" date="2025-04" db="UniProtKB">
        <authorList>
            <consortium name="RefSeq"/>
        </authorList>
    </citation>
    <scope>IDENTIFICATION</scope>
    <source>
        <strain evidence="3">CBS 781.70</strain>
    </source>
</reference>
<dbReference type="OrthoDB" id="423576at2759"/>
<dbReference type="RefSeq" id="XP_033537429.1">
    <property type="nucleotide sequence ID" value="XM_033676071.1"/>
</dbReference>
<proteinExistence type="predicted"/>
<dbReference type="InterPro" id="IPR011990">
    <property type="entry name" value="TPR-like_helical_dom_sf"/>
</dbReference>
<dbReference type="GeneID" id="54416641"/>
<dbReference type="Gene3D" id="1.25.40.10">
    <property type="entry name" value="Tetratricopeptide repeat domain"/>
    <property type="match status" value="1"/>
</dbReference>
<dbReference type="AlphaFoldDB" id="A0A6G1GCH4"/>
<dbReference type="Proteomes" id="UP000504638">
    <property type="component" value="Unplaced"/>
</dbReference>
<keyword evidence="2" id="KW-1185">Reference proteome</keyword>
<evidence type="ECO:0000313" key="1">
    <source>
        <dbReference type="EMBL" id="KAF1815798.1"/>
    </source>
</evidence>
<name>A0A6G1GCH4_9PEZI</name>
<sequence length="868" mass="98513">MGNIIDNAFLLNEWLDRIASNNPANASTQEIVKLALAVAFLRQKSRLEQETTGEELEQIWALIRDALFSTIFSRPGYSASRSAQGFLALPLCCLINENKTIAELFRLHVWMPDGVRGNPQYSIHSHQPYARSWILAGQGTDTAYTVEPASDPSVATHAEFALRWKSGEELGQSYSPHQQYSVVENTGKLVCAIPGESVLHTRDMTYSVPAGAFHTSNIPSDEFHATLFFFDSQRKFIKDAPVLGPIDGKSFKQDRNPAGVTPIDLVKTVDAFRAWEELIQRGQDYAQCAEWEYALREFNKALDMCSVPDFPASKTYRLSTLLEFGNTNRRFGRYELAKKSLQMVVDESGTSVLRINASGELGVIYRHMNLLDDAKEVIGLQLKTAKELNSDTEICRALGNLGMINYQLSQQRGDMELLDMAISQLKERVSTARKIKESTEAYSLDGHIESRLVKYAITRESIGLARLSLCYTARDELAKAAEFALQSLNIAATLDDPTVIAMSRFFYGRVLLRNGQREEALKQFNTPGTCTPAIALCKEPSEEHGQYLRELVDVGADMDLTDEQGYKALDCAVYNNDTSVVDIVLDGLRKQLHGDVPGKLKQSMNEARLRKNYREIFQDRLRPVLNHSNAQDRLRRLRRAYAEILADDVERRRMFDGLKFVRYSHFERSKRIPRSSDKVTYEWSAEFDRSHPGARVDFVIFLSYRWIGKESGLGSQPDDQDNTQYRRMISAIEEFLTRRPDVDRNTLGIWVDLACIDQDHAASGISALPMVLMQCNVVISLVDGSYYSRAWCCVEVLMIQTLIKSYGLHRWYEQVHPDGSNQIPEDNTRWILREASLDRKIVVAEKDVSFAEDRPKLMFLERQTKMLG</sequence>
<dbReference type="SUPFAM" id="SSF48403">
    <property type="entry name" value="Ankyrin repeat"/>
    <property type="match status" value="1"/>
</dbReference>
<reference evidence="1 3" key="1">
    <citation type="submission" date="2020-01" db="EMBL/GenBank/DDBJ databases">
        <authorList>
            <consortium name="DOE Joint Genome Institute"/>
            <person name="Haridas S."/>
            <person name="Albert R."/>
            <person name="Binder M."/>
            <person name="Bloem J."/>
            <person name="Labutti K."/>
            <person name="Salamov A."/>
            <person name="Andreopoulos B."/>
            <person name="Baker S.E."/>
            <person name="Barry K."/>
            <person name="Bills G."/>
            <person name="Bluhm B.H."/>
            <person name="Cannon C."/>
            <person name="Castanera R."/>
            <person name="Culley D.E."/>
            <person name="Daum C."/>
            <person name="Ezra D."/>
            <person name="Gonzalez J.B."/>
            <person name="Henrissat B."/>
            <person name="Kuo A."/>
            <person name="Liang C."/>
            <person name="Lipzen A."/>
            <person name="Lutzoni F."/>
            <person name="Magnuson J."/>
            <person name="Mondo S."/>
            <person name="Nolan M."/>
            <person name="Ohm R."/>
            <person name="Pangilinan J."/>
            <person name="Park H.-J."/>
            <person name="Ramirez L."/>
            <person name="Alfaro M."/>
            <person name="Sun H."/>
            <person name="Tritt A."/>
            <person name="Yoshinaga Y."/>
            <person name="Zwiers L.-H."/>
            <person name="Turgeon B.G."/>
            <person name="Goodwin S.B."/>
            <person name="Spatafora J.W."/>
            <person name="Crous P.W."/>
            <person name="Grigoriev I.V."/>
        </authorList>
    </citation>
    <scope>NUCLEOTIDE SEQUENCE</scope>
    <source>
        <strain evidence="1 3">CBS 781.70</strain>
    </source>
</reference>
<dbReference type="SUPFAM" id="SSF48452">
    <property type="entry name" value="TPR-like"/>
    <property type="match status" value="1"/>
</dbReference>
<evidence type="ECO:0000313" key="2">
    <source>
        <dbReference type="Proteomes" id="UP000504638"/>
    </source>
</evidence>
<protein>
    <recommendedName>
        <fullName evidence="4">TPR-like protein</fullName>
    </recommendedName>
</protein>
<evidence type="ECO:0008006" key="4">
    <source>
        <dbReference type="Google" id="ProtNLM"/>
    </source>
</evidence>
<organism evidence="1">
    <name type="scientific">Eremomyces bilateralis CBS 781.70</name>
    <dbReference type="NCBI Taxonomy" id="1392243"/>
    <lineage>
        <taxon>Eukaryota</taxon>
        <taxon>Fungi</taxon>
        <taxon>Dikarya</taxon>
        <taxon>Ascomycota</taxon>
        <taxon>Pezizomycotina</taxon>
        <taxon>Dothideomycetes</taxon>
        <taxon>Dothideomycetes incertae sedis</taxon>
        <taxon>Eremomycetales</taxon>
        <taxon>Eremomycetaceae</taxon>
        <taxon>Eremomyces</taxon>
    </lineage>
</organism>
<reference evidence="3" key="2">
    <citation type="submission" date="2020-04" db="EMBL/GenBank/DDBJ databases">
        <authorList>
            <consortium name="NCBI Genome Project"/>
        </authorList>
    </citation>
    <scope>NUCLEOTIDE SEQUENCE</scope>
    <source>
        <strain evidence="3">CBS 781.70</strain>
    </source>
</reference>
<dbReference type="EMBL" id="ML975151">
    <property type="protein sequence ID" value="KAF1815798.1"/>
    <property type="molecule type" value="Genomic_DNA"/>
</dbReference>
<dbReference type="InterPro" id="IPR036770">
    <property type="entry name" value="Ankyrin_rpt-contain_sf"/>
</dbReference>
<evidence type="ECO:0000313" key="3">
    <source>
        <dbReference type="RefSeq" id="XP_033537429.1"/>
    </source>
</evidence>
<accession>A0A6G1GCH4</accession>
<gene>
    <name evidence="1 3" type="ORF">P152DRAFT_390991</name>
</gene>